<proteinExistence type="predicted"/>
<evidence type="ECO:0000313" key="1">
    <source>
        <dbReference type="EMBL" id="DAF89024.1"/>
    </source>
</evidence>
<reference evidence="1" key="1">
    <citation type="journal article" date="2021" name="Proc. Natl. Acad. Sci. U.S.A.">
        <title>A Catalog of Tens of Thousands of Viruses from Human Metagenomes Reveals Hidden Associations with Chronic Diseases.</title>
        <authorList>
            <person name="Tisza M.J."/>
            <person name="Buck C.B."/>
        </authorList>
    </citation>
    <scope>NUCLEOTIDE SEQUENCE</scope>
    <source>
        <strain evidence="1">CtSA812</strain>
    </source>
</reference>
<protein>
    <submittedName>
        <fullName evidence="1">Uncharacterized protein</fullName>
    </submittedName>
</protein>
<dbReference type="EMBL" id="BK016000">
    <property type="protein sequence ID" value="DAF89024.1"/>
    <property type="molecule type" value="Genomic_DNA"/>
</dbReference>
<organism evidence="1">
    <name type="scientific">Siphoviridae sp. ctSA812</name>
    <dbReference type="NCBI Taxonomy" id="2825508"/>
    <lineage>
        <taxon>Viruses</taxon>
        <taxon>Duplodnaviria</taxon>
        <taxon>Heunggongvirae</taxon>
        <taxon>Uroviricota</taxon>
        <taxon>Caudoviricetes</taxon>
    </lineage>
</organism>
<sequence length="36" mass="4318">MTFLIFRVMYRTQANDKKQQEMTENLLKTEPKSAII</sequence>
<name>A0A8S5U3I8_9CAUD</name>
<accession>A0A8S5U3I8</accession>